<gene>
    <name evidence="3" type="ORF">KL867_21535</name>
</gene>
<keyword evidence="1" id="KW-0472">Membrane</keyword>
<dbReference type="RefSeq" id="WP_113823290.1">
    <property type="nucleotide sequence ID" value="NZ_JAHHDY010000026.1"/>
</dbReference>
<keyword evidence="2" id="KW-0732">Signal</keyword>
<dbReference type="EMBL" id="JAHHDY010000026">
    <property type="protein sequence ID" value="MBT3143645.1"/>
    <property type="molecule type" value="Genomic_DNA"/>
</dbReference>
<feature type="transmembrane region" description="Helical" evidence="1">
    <location>
        <begin position="37"/>
        <end position="58"/>
    </location>
</feature>
<protein>
    <submittedName>
        <fullName evidence="3">Uncharacterized protein</fullName>
    </submittedName>
</protein>
<evidence type="ECO:0000256" key="1">
    <source>
        <dbReference type="SAM" id="Phobius"/>
    </source>
</evidence>
<keyword evidence="1" id="KW-1133">Transmembrane helix</keyword>
<reference evidence="3 4" key="1">
    <citation type="submission" date="2021-05" db="EMBL/GenBank/DDBJ databases">
        <title>Draft genomes of marine bacteria isolated from model chitin particles.</title>
        <authorList>
            <person name="Datta M.S."/>
            <person name="Schwartzman J.A."/>
            <person name="Cordero O."/>
        </authorList>
    </citation>
    <scope>NUCLEOTIDE SEQUENCE [LARGE SCALE GENOMIC DNA]</scope>
    <source>
        <strain evidence="3 4">4E07</strain>
    </source>
</reference>
<keyword evidence="1" id="KW-0812">Transmembrane</keyword>
<keyword evidence="4" id="KW-1185">Reference proteome</keyword>
<evidence type="ECO:0000313" key="3">
    <source>
        <dbReference type="EMBL" id="MBT3143645.1"/>
    </source>
</evidence>
<organism evidence="3 4">
    <name type="scientific">Falsiruegeria litorea</name>
    <dbReference type="NCBI Taxonomy" id="1280831"/>
    <lineage>
        <taxon>Bacteria</taxon>
        <taxon>Pseudomonadati</taxon>
        <taxon>Pseudomonadota</taxon>
        <taxon>Alphaproteobacteria</taxon>
        <taxon>Rhodobacterales</taxon>
        <taxon>Roseobacteraceae</taxon>
        <taxon>Falsiruegeria</taxon>
    </lineage>
</organism>
<comment type="caution">
    <text evidence="3">The sequence shown here is derived from an EMBL/GenBank/DDBJ whole genome shotgun (WGS) entry which is preliminary data.</text>
</comment>
<accession>A0ABS5WWY2</accession>
<proteinExistence type="predicted"/>
<evidence type="ECO:0000313" key="4">
    <source>
        <dbReference type="Proteomes" id="UP000763802"/>
    </source>
</evidence>
<name>A0ABS5WWY2_9RHOB</name>
<feature type="signal peptide" evidence="2">
    <location>
        <begin position="1"/>
        <end position="21"/>
    </location>
</feature>
<feature type="chain" id="PRO_5045049684" evidence="2">
    <location>
        <begin position="22"/>
        <end position="126"/>
    </location>
</feature>
<dbReference type="Proteomes" id="UP000763802">
    <property type="component" value="Unassembled WGS sequence"/>
</dbReference>
<sequence length="126" mass="14323">MKLPVLWMMPFFGFISTPAIAAGGDPRWWVAPGQTDDYAWVGLIIFFLIILLVAHFYARFDRYTEHKATGTPLRTTIPVMLTVALAYELMPALGHFSILLPGALLLTAIARDFMLWWRPLDEEAVR</sequence>
<evidence type="ECO:0000256" key="2">
    <source>
        <dbReference type="SAM" id="SignalP"/>
    </source>
</evidence>